<dbReference type="SUPFAM" id="SSF54637">
    <property type="entry name" value="Thioesterase/thiol ester dehydrase-isomerase"/>
    <property type="match status" value="1"/>
</dbReference>
<organism evidence="2 3">
    <name type="scientific">Gordonia hydrophobica</name>
    <dbReference type="NCBI Taxonomy" id="40516"/>
    <lineage>
        <taxon>Bacteria</taxon>
        <taxon>Bacillati</taxon>
        <taxon>Actinomycetota</taxon>
        <taxon>Actinomycetes</taxon>
        <taxon>Mycobacteriales</taxon>
        <taxon>Gordoniaceae</taxon>
        <taxon>Gordonia</taxon>
    </lineage>
</organism>
<protein>
    <submittedName>
        <fullName evidence="2">Hotdog domain-containing protein</fullName>
    </submittedName>
</protein>
<dbReference type="Proteomes" id="UP001479933">
    <property type="component" value="Chromosome"/>
</dbReference>
<proteinExistence type="predicted"/>
<dbReference type="InterPro" id="IPR025540">
    <property type="entry name" value="FlK"/>
</dbReference>
<dbReference type="EMBL" id="CP136137">
    <property type="protein sequence ID" value="WYY06167.1"/>
    <property type="molecule type" value="Genomic_DNA"/>
</dbReference>
<dbReference type="RefSeq" id="WP_066161940.1">
    <property type="nucleotide sequence ID" value="NZ_CP136137.1"/>
</dbReference>
<dbReference type="Pfam" id="PF22636">
    <property type="entry name" value="FlK"/>
    <property type="match status" value="1"/>
</dbReference>
<accession>A0ABZ2TXM9</accession>
<dbReference type="InterPro" id="IPR029069">
    <property type="entry name" value="HotDog_dom_sf"/>
</dbReference>
<dbReference type="PANTHER" id="PTHR36934">
    <property type="entry name" value="BLR0278 PROTEIN"/>
    <property type="match status" value="1"/>
</dbReference>
<dbReference type="Gene3D" id="3.10.129.10">
    <property type="entry name" value="Hotdog Thioesterase"/>
    <property type="match status" value="1"/>
</dbReference>
<dbReference type="InterPro" id="IPR054485">
    <property type="entry name" value="FlK-like_dom"/>
</dbReference>
<dbReference type="CDD" id="cd03440">
    <property type="entry name" value="hot_dog"/>
    <property type="match status" value="1"/>
</dbReference>
<reference evidence="2 3" key="1">
    <citation type="journal article" date="2023" name="Virus Evol.">
        <title>Computational host range prediction-The good, the bad, and the ugly.</title>
        <authorList>
            <person name="Howell A.A."/>
            <person name="Versoza C.J."/>
            <person name="Pfeifer S.P."/>
        </authorList>
    </citation>
    <scope>NUCLEOTIDE SEQUENCE [LARGE SCALE GENOMIC DNA]</scope>
    <source>
        <strain evidence="2 3">1610/1b</strain>
    </source>
</reference>
<sequence length="78" mass="8717">MKDILGTHVNLSHDAPTVPGSTVTIEVRVVEVDGRSVVFDVQARDEHASICSGTHRRGIVDRDRFQDRITRQSEGHRP</sequence>
<feature type="domain" description="Fluoroacetyl-CoA-specific thioesterase-like" evidence="1">
    <location>
        <begin position="5"/>
        <end position="62"/>
    </location>
</feature>
<keyword evidence="3" id="KW-1185">Reference proteome</keyword>
<evidence type="ECO:0000313" key="2">
    <source>
        <dbReference type="EMBL" id="WYY06167.1"/>
    </source>
</evidence>
<dbReference type="PANTHER" id="PTHR36934:SF1">
    <property type="entry name" value="THIOESTERASE DOMAIN-CONTAINING PROTEIN"/>
    <property type="match status" value="1"/>
</dbReference>
<evidence type="ECO:0000259" key="1">
    <source>
        <dbReference type="Pfam" id="PF22636"/>
    </source>
</evidence>
<evidence type="ECO:0000313" key="3">
    <source>
        <dbReference type="Proteomes" id="UP001479933"/>
    </source>
</evidence>
<gene>
    <name evidence="2" type="ORF">RVF87_13920</name>
</gene>
<name>A0ABZ2TXM9_9ACTN</name>